<dbReference type="Gene3D" id="3.60.10.10">
    <property type="entry name" value="Endonuclease/exonuclease/phosphatase"/>
    <property type="match status" value="1"/>
</dbReference>
<dbReference type="SUPFAM" id="SSF56219">
    <property type="entry name" value="DNase I-like"/>
    <property type="match status" value="1"/>
</dbReference>
<feature type="domain" description="Endonuclease/exonuclease/phosphatase" evidence="1">
    <location>
        <begin position="7"/>
        <end position="238"/>
    </location>
</feature>
<dbReference type="Proteomes" id="UP000244906">
    <property type="component" value="Unassembled WGS sequence"/>
</dbReference>
<organism evidence="2 3">
    <name type="scientific">Pelagibaculum spongiae</name>
    <dbReference type="NCBI Taxonomy" id="2080658"/>
    <lineage>
        <taxon>Bacteria</taxon>
        <taxon>Pseudomonadati</taxon>
        <taxon>Pseudomonadota</taxon>
        <taxon>Gammaproteobacteria</taxon>
        <taxon>Oceanospirillales</taxon>
        <taxon>Pelagibaculum</taxon>
    </lineage>
</organism>
<proteinExistence type="predicted"/>
<gene>
    <name evidence="2" type="ORF">DC094_07995</name>
</gene>
<evidence type="ECO:0000259" key="1">
    <source>
        <dbReference type="Pfam" id="PF03372"/>
    </source>
</evidence>
<keyword evidence="3" id="KW-1185">Reference proteome</keyword>
<keyword evidence="2" id="KW-0540">Nuclease</keyword>
<accession>A0A2V1GZZ0</accession>
<dbReference type="Pfam" id="PF03372">
    <property type="entry name" value="Exo_endo_phos"/>
    <property type="match status" value="1"/>
</dbReference>
<sequence>MTHLNVLSYNIQVGIPSTSLSDYLLSSWLHMLPGEKRHRNLRQIAQILKHYDLVGLQEADAGSYRSNQINLVENLAKQAGFLHWRVQKNRHIGTIKKPVAAHSNGLLSRSRILDYQHHPLPGPIAGRGVILASIDFCGIHLTVAIVHLSLGKKSRQAQLDFLFELLKPYPDCLLMGDFNESAENLYKHELLKSGGFYLPGCPHTYPSWFPVRSIDHILVKGSLKVAEYQALPWRLSDHLPVSLKLTLK</sequence>
<comment type="caution">
    <text evidence="2">The sequence shown here is derived from an EMBL/GenBank/DDBJ whole genome shotgun (WGS) entry which is preliminary data.</text>
</comment>
<evidence type="ECO:0000313" key="2">
    <source>
        <dbReference type="EMBL" id="PVZ70514.1"/>
    </source>
</evidence>
<dbReference type="PANTHER" id="PTHR14859">
    <property type="entry name" value="CALCOFLUOR WHITE HYPERSENSITIVE PROTEIN PRECURSOR"/>
    <property type="match status" value="1"/>
</dbReference>
<dbReference type="InterPro" id="IPR005135">
    <property type="entry name" value="Endo/exonuclease/phosphatase"/>
</dbReference>
<dbReference type="RefSeq" id="WP_116686586.1">
    <property type="nucleotide sequence ID" value="NZ_CAWNYD010000002.1"/>
</dbReference>
<dbReference type="GO" id="GO:0004519">
    <property type="term" value="F:endonuclease activity"/>
    <property type="evidence" value="ECO:0007669"/>
    <property type="project" value="UniProtKB-KW"/>
</dbReference>
<name>A0A2V1GZZ0_9GAMM</name>
<dbReference type="GO" id="GO:0016020">
    <property type="term" value="C:membrane"/>
    <property type="evidence" value="ECO:0007669"/>
    <property type="project" value="GOC"/>
</dbReference>
<dbReference type="AlphaFoldDB" id="A0A2V1GZZ0"/>
<dbReference type="OrthoDB" id="5293344at2"/>
<reference evidence="2 3" key="1">
    <citation type="submission" date="2018-04" db="EMBL/GenBank/DDBJ databases">
        <title>Thalassorhabdus spongiae gen. nov., sp. nov., isolated from a marine sponge in South-West Iceland.</title>
        <authorList>
            <person name="Knobloch S."/>
            <person name="Daussin A."/>
            <person name="Johannsson R."/>
            <person name="Marteinsson V.T."/>
        </authorList>
    </citation>
    <scope>NUCLEOTIDE SEQUENCE [LARGE SCALE GENOMIC DNA]</scope>
    <source>
        <strain evidence="2 3">Hp12</strain>
    </source>
</reference>
<protein>
    <submittedName>
        <fullName evidence="2">Endonuclease</fullName>
    </submittedName>
</protein>
<dbReference type="InterPro" id="IPR051916">
    <property type="entry name" value="GPI-anchor_lipid_remodeler"/>
</dbReference>
<keyword evidence="2" id="KW-0378">Hydrolase</keyword>
<dbReference type="GO" id="GO:0006506">
    <property type="term" value="P:GPI anchor biosynthetic process"/>
    <property type="evidence" value="ECO:0007669"/>
    <property type="project" value="TreeGrafter"/>
</dbReference>
<dbReference type="InterPro" id="IPR036691">
    <property type="entry name" value="Endo/exonu/phosph_ase_sf"/>
</dbReference>
<evidence type="ECO:0000313" key="3">
    <source>
        <dbReference type="Proteomes" id="UP000244906"/>
    </source>
</evidence>
<dbReference type="EMBL" id="QDDL01000002">
    <property type="protein sequence ID" value="PVZ70514.1"/>
    <property type="molecule type" value="Genomic_DNA"/>
</dbReference>
<dbReference type="PANTHER" id="PTHR14859:SF15">
    <property type="entry name" value="ENDONUCLEASE_EXONUCLEASE_PHOSPHATASE DOMAIN-CONTAINING PROTEIN"/>
    <property type="match status" value="1"/>
</dbReference>
<keyword evidence="2" id="KW-0255">Endonuclease</keyword>